<reference evidence="1 2" key="1">
    <citation type="submission" date="2017-09" db="EMBL/GenBank/DDBJ databases">
        <title>Large-scale bioinformatics analysis of Bacillus genomes uncovers conserved roles of natural products in bacterial physiology.</title>
        <authorList>
            <consortium name="Agbiome Team Llc"/>
            <person name="Bleich R.M."/>
            <person name="Grubbs K.J."/>
            <person name="Santa Maria K.C."/>
            <person name="Allen S.E."/>
            <person name="Farag S."/>
            <person name="Shank E.A."/>
            <person name="Bowers A."/>
        </authorList>
    </citation>
    <scope>NUCLEOTIDE SEQUENCE [LARGE SCALE GENOMIC DNA]</scope>
    <source>
        <strain evidence="1 2">AFS096845</strain>
    </source>
</reference>
<dbReference type="AlphaFoldDB" id="A0A2A7HPR8"/>
<organism evidence="1 2">
    <name type="scientific">Bacillus cereus</name>
    <dbReference type="NCBI Taxonomy" id="1396"/>
    <lineage>
        <taxon>Bacteria</taxon>
        <taxon>Bacillati</taxon>
        <taxon>Bacillota</taxon>
        <taxon>Bacilli</taxon>
        <taxon>Bacillales</taxon>
        <taxon>Bacillaceae</taxon>
        <taxon>Bacillus</taxon>
        <taxon>Bacillus cereus group</taxon>
    </lineage>
</organism>
<dbReference type="RefSeq" id="WP_097906497.1">
    <property type="nucleotide sequence ID" value="NZ_NVLK01000125.1"/>
</dbReference>
<evidence type="ECO:0000313" key="2">
    <source>
        <dbReference type="Proteomes" id="UP000220006"/>
    </source>
</evidence>
<dbReference type="Proteomes" id="UP000220006">
    <property type="component" value="Unassembled WGS sequence"/>
</dbReference>
<dbReference type="EMBL" id="NVLK01000125">
    <property type="protein sequence ID" value="PEC18863.1"/>
    <property type="molecule type" value="Genomic_DNA"/>
</dbReference>
<gene>
    <name evidence="1" type="ORF">COM96_28440</name>
</gene>
<sequence length="139" mass="16875">MHFEHALLLHISIMNGEMQLPLSDEELFAYLNQKGKAKRENFDYARELYEKYKYFSIEQKRKVVYIMKVFEANEFWIQTREEPEEDKTKRFFINAKRYEEAMNEIFEETAYEYNNVSPILLGIKAMLKPKICSENFYNI</sequence>
<protein>
    <submittedName>
        <fullName evidence="1">Uncharacterized protein</fullName>
    </submittedName>
</protein>
<name>A0A2A7HPR8_BACCE</name>
<comment type="caution">
    <text evidence="1">The sequence shown here is derived from an EMBL/GenBank/DDBJ whole genome shotgun (WGS) entry which is preliminary data.</text>
</comment>
<accession>A0A2A7HPR8</accession>
<proteinExistence type="predicted"/>
<evidence type="ECO:0000313" key="1">
    <source>
        <dbReference type="EMBL" id="PEC18863.1"/>
    </source>
</evidence>